<dbReference type="AlphaFoldDB" id="A0A972VXK4"/>
<reference evidence="2" key="1">
    <citation type="submission" date="2020-05" db="EMBL/GenBank/DDBJ databases">
        <title>Sulfur intermediates as new biogeochemical hubs in an aquatic model microbial ecosystem.</title>
        <authorList>
            <person name="Vigneron A."/>
        </authorList>
    </citation>
    <scope>NUCLEOTIDE SEQUENCE</scope>
    <source>
        <strain evidence="2">Bin.250</strain>
    </source>
</reference>
<evidence type="ECO:0000313" key="2">
    <source>
        <dbReference type="EMBL" id="NQV64225.1"/>
    </source>
</evidence>
<dbReference type="Proteomes" id="UP000754644">
    <property type="component" value="Unassembled WGS sequence"/>
</dbReference>
<organism evidence="2 3">
    <name type="scientific">SAR86 cluster bacterium</name>
    <dbReference type="NCBI Taxonomy" id="2030880"/>
    <lineage>
        <taxon>Bacteria</taxon>
        <taxon>Pseudomonadati</taxon>
        <taxon>Pseudomonadota</taxon>
        <taxon>Gammaproteobacteria</taxon>
        <taxon>SAR86 cluster</taxon>
    </lineage>
</organism>
<dbReference type="Gene3D" id="3.30.1540.10">
    <property type="entry name" value="formyl-coa transferase, domain 3"/>
    <property type="match status" value="1"/>
</dbReference>
<comment type="caution">
    <text evidence="2">The sequence shown here is derived from an EMBL/GenBank/DDBJ whole genome shotgun (WGS) entry which is preliminary data.</text>
</comment>
<gene>
    <name evidence="2" type="ORF">HQ497_02570</name>
</gene>
<dbReference type="PANTHER" id="PTHR48207">
    <property type="entry name" value="SUCCINATE--HYDROXYMETHYLGLUTARATE COA-TRANSFERASE"/>
    <property type="match status" value="1"/>
</dbReference>
<name>A0A972VXK4_9GAMM</name>
<dbReference type="Pfam" id="PF02515">
    <property type="entry name" value="CoA_transf_3"/>
    <property type="match status" value="1"/>
</dbReference>
<evidence type="ECO:0000256" key="1">
    <source>
        <dbReference type="ARBA" id="ARBA00022679"/>
    </source>
</evidence>
<dbReference type="InterPro" id="IPR003673">
    <property type="entry name" value="CoA-Trfase_fam_III"/>
</dbReference>
<evidence type="ECO:0000313" key="3">
    <source>
        <dbReference type="Proteomes" id="UP000754644"/>
    </source>
</evidence>
<feature type="non-terminal residue" evidence="2">
    <location>
        <position position="1"/>
    </location>
</feature>
<dbReference type="InterPro" id="IPR050483">
    <property type="entry name" value="CoA-transferase_III_domain"/>
</dbReference>
<accession>A0A972VXK4</accession>
<dbReference type="InterPro" id="IPR044855">
    <property type="entry name" value="CoA-Trfase_III_dom3_sf"/>
</dbReference>
<proteinExistence type="predicted"/>
<dbReference type="PANTHER" id="PTHR48207:SF3">
    <property type="entry name" value="SUCCINATE--HYDROXYMETHYLGLUTARATE COA-TRANSFERASE"/>
    <property type="match status" value="1"/>
</dbReference>
<dbReference type="SUPFAM" id="SSF89796">
    <property type="entry name" value="CoA-transferase family III (CaiB/BaiF)"/>
    <property type="match status" value="1"/>
</dbReference>
<keyword evidence="1 2" id="KW-0808">Transferase</keyword>
<dbReference type="InterPro" id="IPR023606">
    <property type="entry name" value="CoA-Trfase_III_dom_1_sf"/>
</dbReference>
<protein>
    <submittedName>
        <fullName evidence="2">CoA transferase</fullName>
    </submittedName>
</protein>
<dbReference type="Gene3D" id="3.40.50.10540">
    <property type="entry name" value="Crotonobetainyl-coa:carnitine coa-transferase, domain 1"/>
    <property type="match status" value="1"/>
</dbReference>
<sequence>VQATSGYMANNIRGDGPIRTGGPVLDYATGMQAASAVLAALLLKARTGKGQYVDLAMQDVAMLLLNRNTSIAASTGLPPAPADNREAPLLGRYQSKDGYVMLAGYFPDHCRAICVAVGLPEYADLTNAAFKSRIEEIESAVEAQLQTKTSAVWDQIFSTEKVVAGGVQSLEETIASGQPAARQLTQEVASAAGPQQVTTAGYRINDGVFGPDGGVPMLGQHSSDILLELGYTSADIEHLIASGALIQGPDA</sequence>
<dbReference type="EMBL" id="JABMOJ010000088">
    <property type="protein sequence ID" value="NQV64225.1"/>
    <property type="molecule type" value="Genomic_DNA"/>
</dbReference>
<dbReference type="GO" id="GO:0008410">
    <property type="term" value="F:CoA-transferase activity"/>
    <property type="evidence" value="ECO:0007669"/>
    <property type="project" value="TreeGrafter"/>
</dbReference>